<feature type="domain" description="EamA" evidence="4">
    <location>
        <begin position="15"/>
        <end position="145"/>
    </location>
</feature>
<dbReference type="EMBL" id="UHDT01000001">
    <property type="protein sequence ID" value="SUM58588.1"/>
    <property type="molecule type" value="Genomic_DNA"/>
</dbReference>
<reference evidence="5 6" key="1">
    <citation type="submission" date="2018-06" db="EMBL/GenBank/DDBJ databases">
        <authorList>
            <consortium name="Pathogen Informatics"/>
            <person name="Doyle S."/>
        </authorList>
    </citation>
    <scope>NUCLEOTIDE SEQUENCE [LARGE SCALE GENOMIC DNA]</scope>
    <source>
        <strain evidence="5 6">NCTC13832</strain>
    </source>
</reference>
<evidence type="ECO:0000256" key="3">
    <source>
        <dbReference type="SAM" id="Phobius"/>
    </source>
</evidence>
<evidence type="ECO:0000256" key="1">
    <source>
        <dbReference type="ARBA" id="ARBA00004127"/>
    </source>
</evidence>
<comment type="subcellular location">
    <subcellularLocation>
        <location evidence="1">Endomembrane system</location>
        <topology evidence="1">Multi-pass membrane protein</topology>
    </subcellularLocation>
</comment>
<dbReference type="InterPro" id="IPR052756">
    <property type="entry name" value="Alkyne_AA_exporter"/>
</dbReference>
<keyword evidence="3" id="KW-1133">Transmembrane helix</keyword>
<feature type="transmembrane region" description="Helical" evidence="3">
    <location>
        <begin position="129"/>
        <end position="148"/>
    </location>
</feature>
<keyword evidence="3" id="KW-0812">Transmembrane</keyword>
<feature type="transmembrane region" description="Helical" evidence="3">
    <location>
        <begin position="154"/>
        <end position="173"/>
    </location>
</feature>
<feature type="transmembrane region" description="Helical" evidence="3">
    <location>
        <begin position="185"/>
        <end position="204"/>
    </location>
</feature>
<protein>
    <submittedName>
        <fullName evidence="5">Transporter, drug/metabolite exporter family protein</fullName>
    </submittedName>
</protein>
<feature type="transmembrane region" description="Helical" evidence="3">
    <location>
        <begin position="73"/>
        <end position="90"/>
    </location>
</feature>
<accession>A0A380GYL4</accession>
<comment type="similarity">
    <text evidence="2">Belongs to the EamA transporter family.</text>
</comment>
<dbReference type="PANTHER" id="PTHR12715:SF4">
    <property type="entry name" value="EAMA DOMAIN-CONTAINING PROTEIN"/>
    <property type="match status" value="1"/>
</dbReference>
<dbReference type="Proteomes" id="UP000254100">
    <property type="component" value="Unassembled WGS sequence"/>
</dbReference>
<dbReference type="PANTHER" id="PTHR12715">
    <property type="entry name" value="TRANSPORTER, DRUG/METABOLITE EXPORTER FAMILY"/>
    <property type="match status" value="1"/>
</dbReference>
<sequence length="295" mass="31780">MIDMINRRQYSWTVYCAFAMIIILWGSAFPFIKIALQDFQAEHLSALRLIIASGILMLICIAKKVPFPNIKDVPLLLLLGICGFAVYHTALSIGEYYVSAGVASLLVSTTPIFSALLAMSFLKETFPRIAWLGSVIAFIGVALIALGNGAPLKGYLLGIVLILLASFSESIYFTFQKSLLDKYGFMALTVYTMVGGALAMIVWLPGSLNDLQSAHVSTVFAVLYLGIGPTVLPYLALAYTIQKVGVSDATISLYLTPVVALFVAYIMLGEIPTLVAMLGGIVTLIGVTVTVCRTN</sequence>
<name>A0A380GYL4_9STAP</name>
<feature type="transmembrane region" description="Helical" evidence="3">
    <location>
        <begin position="251"/>
        <end position="268"/>
    </location>
</feature>
<feature type="transmembrane region" description="Helical" evidence="3">
    <location>
        <begin position="12"/>
        <end position="32"/>
    </location>
</feature>
<evidence type="ECO:0000259" key="4">
    <source>
        <dbReference type="Pfam" id="PF00892"/>
    </source>
</evidence>
<evidence type="ECO:0000313" key="5">
    <source>
        <dbReference type="EMBL" id="SUM58588.1"/>
    </source>
</evidence>
<gene>
    <name evidence="5" type="primary">yedA</name>
    <name evidence="5" type="ORF">NCTC13832_02343</name>
</gene>
<proteinExistence type="inferred from homology"/>
<evidence type="ECO:0000256" key="2">
    <source>
        <dbReference type="ARBA" id="ARBA00007362"/>
    </source>
</evidence>
<dbReference type="Pfam" id="PF00892">
    <property type="entry name" value="EamA"/>
    <property type="match status" value="2"/>
</dbReference>
<dbReference type="GO" id="GO:0016020">
    <property type="term" value="C:membrane"/>
    <property type="evidence" value="ECO:0007669"/>
    <property type="project" value="InterPro"/>
</dbReference>
<feature type="domain" description="EamA" evidence="4">
    <location>
        <begin position="157"/>
        <end position="291"/>
    </location>
</feature>
<feature type="transmembrane region" description="Helical" evidence="3">
    <location>
        <begin position="274"/>
        <end position="292"/>
    </location>
</feature>
<dbReference type="InterPro" id="IPR000620">
    <property type="entry name" value="EamA_dom"/>
</dbReference>
<feature type="transmembrane region" description="Helical" evidence="3">
    <location>
        <begin position="216"/>
        <end position="239"/>
    </location>
</feature>
<organism evidence="5 6">
    <name type="scientific">Staphylococcus microti</name>
    <dbReference type="NCBI Taxonomy" id="569857"/>
    <lineage>
        <taxon>Bacteria</taxon>
        <taxon>Bacillati</taxon>
        <taxon>Bacillota</taxon>
        <taxon>Bacilli</taxon>
        <taxon>Bacillales</taxon>
        <taxon>Staphylococcaceae</taxon>
        <taxon>Staphylococcus</taxon>
    </lineage>
</organism>
<dbReference type="AlphaFoldDB" id="A0A380GYL4"/>
<dbReference type="InterPro" id="IPR037185">
    <property type="entry name" value="EmrE-like"/>
</dbReference>
<feature type="transmembrane region" description="Helical" evidence="3">
    <location>
        <begin position="44"/>
        <end position="61"/>
    </location>
</feature>
<keyword evidence="3" id="KW-0472">Membrane</keyword>
<evidence type="ECO:0000313" key="6">
    <source>
        <dbReference type="Proteomes" id="UP000254100"/>
    </source>
</evidence>
<feature type="transmembrane region" description="Helical" evidence="3">
    <location>
        <begin position="96"/>
        <end position="122"/>
    </location>
</feature>
<dbReference type="SUPFAM" id="SSF103481">
    <property type="entry name" value="Multidrug resistance efflux transporter EmrE"/>
    <property type="match status" value="2"/>
</dbReference>